<dbReference type="Gene3D" id="3.40.50.1820">
    <property type="entry name" value="alpha/beta hydrolase"/>
    <property type="match status" value="1"/>
</dbReference>
<dbReference type="InterPro" id="IPR051044">
    <property type="entry name" value="MAG_DAG_Lipase"/>
</dbReference>
<dbReference type="EMBL" id="JACRTJ010000006">
    <property type="protein sequence ID" value="MBC8598163.1"/>
    <property type="molecule type" value="Genomic_DNA"/>
</dbReference>
<sequence length="313" mass="36163">MNQREFYLPSSDGHSRLHCMEWLPDGEILGAVQIVHGMMEHTGRYRETAEWLADRGIAVYGHDHLGHGRTAAEKEDLGYFGDRDGELSLVKDVRRLTLYGKRRYRGKRLFLLGHSMGSFMVRRTLTVYEDGPDGVILMGTGSQPEGMVFAGWCLASLVSAIRGSRSRSRLLHELSLGNYNRKFWPVQTDHDWLTRDMEKARSFEADPYCQFLFTAGAYRDFFRVILMDQRAEQLGRMRTDMPLLLLSGDRDPVGENERGVRKVYKRFSDAGCRDITLGFYKDARHELFNETNREEVREDLLSWILGHLEEQNS</sequence>
<dbReference type="RefSeq" id="WP_262426884.1">
    <property type="nucleotide sequence ID" value="NZ_JACRTJ010000006.1"/>
</dbReference>
<proteinExistence type="predicted"/>
<dbReference type="SUPFAM" id="SSF53474">
    <property type="entry name" value="alpha/beta-Hydrolases"/>
    <property type="match status" value="1"/>
</dbReference>
<organism evidence="2 3">
    <name type="scientific">Enterocloster hominis</name>
    <name type="common">ex Liu et al. 2021</name>
    <dbReference type="NCBI Taxonomy" id="2763663"/>
    <lineage>
        <taxon>Bacteria</taxon>
        <taxon>Bacillati</taxon>
        <taxon>Bacillota</taxon>
        <taxon>Clostridia</taxon>
        <taxon>Lachnospirales</taxon>
        <taxon>Lachnospiraceae</taxon>
        <taxon>Enterocloster</taxon>
    </lineage>
</organism>
<evidence type="ECO:0000259" key="1">
    <source>
        <dbReference type="Pfam" id="PF12146"/>
    </source>
</evidence>
<dbReference type="InterPro" id="IPR029058">
    <property type="entry name" value="AB_hydrolase_fold"/>
</dbReference>
<dbReference type="Proteomes" id="UP000647491">
    <property type="component" value="Unassembled WGS sequence"/>
</dbReference>
<accession>A0ABR7NPY7</accession>
<gene>
    <name evidence="2" type="ORF">H8708_02805</name>
</gene>
<dbReference type="InterPro" id="IPR022742">
    <property type="entry name" value="Hydrolase_4"/>
</dbReference>
<reference evidence="2 3" key="1">
    <citation type="submission" date="2020-08" db="EMBL/GenBank/DDBJ databases">
        <title>Genome public.</title>
        <authorList>
            <person name="Liu C."/>
            <person name="Sun Q."/>
        </authorList>
    </citation>
    <scope>NUCLEOTIDE SEQUENCE [LARGE SCALE GENOMIC DNA]</scope>
    <source>
        <strain evidence="2 3">BX10</strain>
    </source>
</reference>
<keyword evidence="3" id="KW-1185">Reference proteome</keyword>
<dbReference type="PANTHER" id="PTHR11614">
    <property type="entry name" value="PHOSPHOLIPASE-RELATED"/>
    <property type="match status" value="1"/>
</dbReference>
<evidence type="ECO:0000313" key="3">
    <source>
        <dbReference type="Proteomes" id="UP000647491"/>
    </source>
</evidence>
<comment type="caution">
    <text evidence="2">The sequence shown here is derived from an EMBL/GenBank/DDBJ whole genome shotgun (WGS) entry which is preliminary data.</text>
</comment>
<evidence type="ECO:0000313" key="2">
    <source>
        <dbReference type="EMBL" id="MBC8598163.1"/>
    </source>
</evidence>
<name>A0ABR7NPY7_9FIRM</name>
<feature type="domain" description="Serine aminopeptidase S33" evidence="1">
    <location>
        <begin position="29"/>
        <end position="292"/>
    </location>
</feature>
<dbReference type="Pfam" id="PF12146">
    <property type="entry name" value="Hydrolase_4"/>
    <property type="match status" value="1"/>
</dbReference>
<protein>
    <submittedName>
        <fullName evidence="2">Lysophospholipase</fullName>
    </submittedName>
</protein>